<dbReference type="PRINTS" id="PR00301">
    <property type="entry name" value="HEATSHOCK70"/>
</dbReference>
<dbReference type="Proteomes" id="UP001499851">
    <property type="component" value="Unassembled WGS sequence"/>
</dbReference>
<keyword evidence="2" id="KW-0547">Nucleotide-binding</keyword>
<feature type="compositionally biased region" description="Pro residues" evidence="6">
    <location>
        <begin position="412"/>
        <end position="432"/>
    </location>
</feature>
<dbReference type="SUPFAM" id="SSF50998">
    <property type="entry name" value="Quinoprotein alcohol dehydrogenase-like"/>
    <property type="match status" value="1"/>
</dbReference>
<dbReference type="InterPro" id="IPR043129">
    <property type="entry name" value="ATPase_NBD"/>
</dbReference>
<sequence length="938" mass="98296">MNAPVWLAVDLGTTHTVAVIGRGGQEPRSLLFDGSPLLASGVYLDADGALHTGRDAQRLAAADPGRFEPHPKRRIDDGTVLLGDRELPVEEVLATGLRRVAEEAAASGMRPTDIVLTYPADWGPVRRARLEAAAELAGMGRVRLLPEPIAAAAYCAEVLGQEIPRGGTVAIFDFGGGTFDVAVVRRDDQGRLRTLAFGGLDDLGGLDIDMALASHLGRVVAGRDPALWKRLSEPETTADLRDRLAFWGEVRAAKEMLSRTSTAPVGLPGHNPMGLHLTRDELTSLADPLVARAVDETRRTVERAGVEPASLAALLLVGGSSRMPLVATRLHARLGVTPSVPEQPELPVAFGALQHATAEPETAPPPATTPMTPLTYAPYPVQSPAGSLPPQQHAPQPSPQFGPSQPPHTSQPSPPYGPSQPTPAGPYPPPAAPGTGFQPNVHTGPLPGSGPAPKRWIALSVVSSIAMAIVILIVVAVNSIQLDSLFGDFSGGDLVEGLSDLGGGDGATDGTDLQVVKEQALTTPGAAAVAAGDGVAVITDVVDGKLLANAYDAAGTALWTNEYELEPTETFLTITGNLLLIDAMGSAVDEGQNMRAAVALDTGEFLWKQPWIDRNDLAFYGTDVLVEQRTGIYDNAVVRIDLTTGEEVWKKGGPDGLFLIDEYRIRAETVWNDGGEYAGAVPPNSYALYDNLAVANRVVDLEPYEGTAVVRDAADGGSITSGDLPLDSHQWTAFDGLAVGKLSEAASPGRAVLAGFALDGLAEAWRVEFAAGDAIVNVKPCGQHLVCAAVENSSAETYQTVAVDTQSGTAAWELDSIDWAVEEQWYTSPTGIVHGDQTFDTVSAARVVDFDGTVVQGGEEPYSSVLAVRGGRAVVEQVGYDGTNTAWEVYVLDLATGDRTPVHNTGVELYEHVAISGDLVAVHAGDGRALLLAASGLG</sequence>
<comment type="similarity">
    <text evidence="1">Belongs to the heat shock protein 70 family.</text>
</comment>
<dbReference type="InterPro" id="IPR018181">
    <property type="entry name" value="Heat_shock_70_CS"/>
</dbReference>
<organism evidence="7 8">
    <name type="scientific">Glycomyces endophyticus</name>
    <dbReference type="NCBI Taxonomy" id="480996"/>
    <lineage>
        <taxon>Bacteria</taxon>
        <taxon>Bacillati</taxon>
        <taxon>Actinomycetota</taxon>
        <taxon>Actinomycetes</taxon>
        <taxon>Glycomycetales</taxon>
        <taxon>Glycomycetaceae</taxon>
        <taxon>Glycomyces</taxon>
    </lineage>
</organism>
<keyword evidence="8" id="KW-1185">Reference proteome</keyword>
<name>A0ABN2HQA2_9ACTN</name>
<dbReference type="InterPro" id="IPR011047">
    <property type="entry name" value="Quinoprotein_ADH-like_sf"/>
</dbReference>
<evidence type="ECO:0008006" key="9">
    <source>
        <dbReference type="Google" id="ProtNLM"/>
    </source>
</evidence>
<dbReference type="Pfam" id="PF00012">
    <property type="entry name" value="HSP70"/>
    <property type="match status" value="1"/>
</dbReference>
<evidence type="ECO:0000256" key="6">
    <source>
        <dbReference type="SAM" id="MobiDB-lite"/>
    </source>
</evidence>
<dbReference type="RefSeq" id="WP_344491323.1">
    <property type="nucleotide sequence ID" value="NZ_BAAAQF010000023.1"/>
</dbReference>
<reference evidence="7 8" key="1">
    <citation type="journal article" date="2019" name="Int. J. Syst. Evol. Microbiol.">
        <title>The Global Catalogue of Microorganisms (GCM) 10K type strain sequencing project: providing services to taxonomists for standard genome sequencing and annotation.</title>
        <authorList>
            <consortium name="The Broad Institute Genomics Platform"/>
            <consortium name="The Broad Institute Genome Sequencing Center for Infectious Disease"/>
            <person name="Wu L."/>
            <person name="Ma J."/>
        </authorList>
    </citation>
    <scope>NUCLEOTIDE SEQUENCE [LARGE SCALE GENOMIC DNA]</scope>
    <source>
        <strain evidence="7 8">JCM 16001</strain>
    </source>
</reference>
<protein>
    <recommendedName>
        <fullName evidence="9">Hsp70 family protein</fullName>
    </recommendedName>
</protein>
<evidence type="ECO:0000256" key="3">
    <source>
        <dbReference type="ARBA" id="ARBA00022840"/>
    </source>
</evidence>
<dbReference type="Gene3D" id="3.30.420.40">
    <property type="match status" value="2"/>
</dbReference>
<keyword evidence="4" id="KW-0346">Stress response</keyword>
<dbReference type="PROSITE" id="PS01036">
    <property type="entry name" value="HSP70_3"/>
    <property type="match status" value="1"/>
</dbReference>
<accession>A0ABN2HQA2</accession>
<feature type="compositionally biased region" description="Pro residues" evidence="6">
    <location>
        <begin position="396"/>
        <end position="406"/>
    </location>
</feature>
<dbReference type="EMBL" id="BAAAQF010000023">
    <property type="protein sequence ID" value="GAA1691703.1"/>
    <property type="molecule type" value="Genomic_DNA"/>
</dbReference>
<keyword evidence="5" id="KW-0143">Chaperone</keyword>
<dbReference type="SUPFAM" id="SSF53067">
    <property type="entry name" value="Actin-like ATPase domain"/>
    <property type="match status" value="2"/>
</dbReference>
<proteinExistence type="inferred from homology"/>
<comment type="caution">
    <text evidence="7">The sequence shown here is derived from an EMBL/GenBank/DDBJ whole genome shotgun (WGS) entry which is preliminary data.</text>
</comment>
<evidence type="ECO:0000313" key="8">
    <source>
        <dbReference type="Proteomes" id="UP001499851"/>
    </source>
</evidence>
<dbReference type="InterPro" id="IPR013126">
    <property type="entry name" value="Hsp_70_fam"/>
</dbReference>
<dbReference type="PANTHER" id="PTHR42749">
    <property type="entry name" value="CELL SHAPE-DETERMINING PROTEIN MREB"/>
    <property type="match status" value="1"/>
</dbReference>
<evidence type="ECO:0000256" key="1">
    <source>
        <dbReference type="ARBA" id="ARBA00007381"/>
    </source>
</evidence>
<evidence type="ECO:0000256" key="4">
    <source>
        <dbReference type="ARBA" id="ARBA00023016"/>
    </source>
</evidence>
<evidence type="ECO:0000256" key="2">
    <source>
        <dbReference type="ARBA" id="ARBA00022741"/>
    </source>
</evidence>
<feature type="region of interest" description="Disordered" evidence="6">
    <location>
        <begin position="357"/>
        <end position="448"/>
    </location>
</feature>
<evidence type="ECO:0000256" key="5">
    <source>
        <dbReference type="ARBA" id="ARBA00023186"/>
    </source>
</evidence>
<evidence type="ECO:0000313" key="7">
    <source>
        <dbReference type="EMBL" id="GAA1691703.1"/>
    </source>
</evidence>
<keyword evidence="3" id="KW-0067">ATP-binding</keyword>
<feature type="compositionally biased region" description="Low complexity" evidence="6">
    <location>
        <begin position="369"/>
        <end position="380"/>
    </location>
</feature>
<dbReference type="PANTHER" id="PTHR42749:SF1">
    <property type="entry name" value="CELL SHAPE-DETERMINING PROTEIN MREB"/>
    <property type="match status" value="1"/>
</dbReference>
<dbReference type="Gene3D" id="3.90.640.10">
    <property type="entry name" value="Actin, Chain A, domain 4"/>
    <property type="match status" value="1"/>
</dbReference>
<gene>
    <name evidence="7" type="ORF">GCM10009830_44320</name>
</gene>